<dbReference type="Proteomes" id="UP000578531">
    <property type="component" value="Unassembled WGS sequence"/>
</dbReference>
<dbReference type="InterPro" id="IPR052917">
    <property type="entry name" value="Stress-Dev_Protein"/>
</dbReference>
<dbReference type="PANTHER" id="PTHR34818">
    <property type="entry name" value="PROTEIN BLI-3"/>
    <property type="match status" value="1"/>
</dbReference>
<dbReference type="RefSeq" id="XP_037164750.1">
    <property type="nucleotide sequence ID" value="XM_037308484.1"/>
</dbReference>
<dbReference type="AlphaFoldDB" id="A0A8H6L4N9"/>
<dbReference type="EMBL" id="JACCJC010000025">
    <property type="protein sequence ID" value="KAF6235379.1"/>
    <property type="molecule type" value="Genomic_DNA"/>
</dbReference>
<sequence>MSFSNAKVPDDKPADPYKATNLTDPDLKEKVQDLVSFMESCKFGMMTTRIESSGLLTSRCMALAAKEGGGVDLLFHTNTESGKTDDLKSEPKINIAFLNPTGEWASVSGEADIVTDRETIRKYYSPALKAWLGDLEDGKHDGGPEDPRIGVIKVKALTATYAIATGTSLGRGADIVKGAITGAAPKVNKLREISEEELQQWRRENS</sequence>
<dbReference type="GeneID" id="59288236"/>
<keyword evidence="4" id="KW-1185">Reference proteome</keyword>
<comment type="caution">
    <text evidence="3">The sequence shown here is derived from an EMBL/GenBank/DDBJ whole genome shotgun (WGS) entry which is preliminary data.</text>
</comment>
<dbReference type="OrthoDB" id="434253at2759"/>
<dbReference type="SUPFAM" id="SSF50475">
    <property type="entry name" value="FMN-binding split barrel"/>
    <property type="match status" value="1"/>
</dbReference>
<evidence type="ECO:0000259" key="2">
    <source>
        <dbReference type="Pfam" id="PF16242"/>
    </source>
</evidence>
<dbReference type="InterPro" id="IPR012349">
    <property type="entry name" value="Split_barrel_FMN-bd"/>
</dbReference>
<name>A0A8H6L4N9_9LECA</name>
<gene>
    <name evidence="3" type="ORF">HO173_006575</name>
</gene>
<proteinExistence type="predicted"/>
<feature type="region of interest" description="Disordered" evidence="1">
    <location>
        <begin position="1"/>
        <end position="23"/>
    </location>
</feature>
<dbReference type="PANTHER" id="PTHR34818:SF1">
    <property type="entry name" value="PROTEIN BLI-3"/>
    <property type="match status" value="1"/>
</dbReference>
<reference evidence="3 4" key="1">
    <citation type="journal article" date="2020" name="Genomics">
        <title>Complete, high-quality genomes from long-read metagenomic sequencing of two wolf lichen thalli reveals enigmatic genome architecture.</title>
        <authorList>
            <person name="McKenzie S.K."/>
            <person name="Walston R.F."/>
            <person name="Allen J.L."/>
        </authorList>
    </citation>
    <scope>NUCLEOTIDE SEQUENCE [LARGE SCALE GENOMIC DNA]</scope>
    <source>
        <strain evidence="3">WasteWater2</strain>
    </source>
</reference>
<dbReference type="Gene3D" id="2.30.110.10">
    <property type="entry name" value="Electron Transport, Fmn-binding Protein, Chain A"/>
    <property type="match status" value="1"/>
</dbReference>
<feature type="domain" description="General stress protein FMN-binding split barrel" evidence="2">
    <location>
        <begin position="29"/>
        <end position="185"/>
    </location>
</feature>
<protein>
    <recommendedName>
        <fullName evidence="2">General stress protein FMN-binding split barrel domain-containing protein</fullName>
    </recommendedName>
</protein>
<evidence type="ECO:0000313" key="3">
    <source>
        <dbReference type="EMBL" id="KAF6235379.1"/>
    </source>
</evidence>
<evidence type="ECO:0000313" key="4">
    <source>
        <dbReference type="Proteomes" id="UP000578531"/>
    </source>
</evidence>
<evidence type="ECO:0000256" key="1">
    <source>
        <dbReference type="SAM" id="MobiDB-lite"/>
    </source>
</evidence>
<dbReference type="Pfam" id="PF16242">
    <property type="entry name" value="Pyrid_ox_like"/>
    <property type="match status" value="1"/>
</dbReference>
<dbReference type="InterPro" id="IPR038725">
    <property type="entry name" value="YdaG_split_barrel_FMN-bd"/>
</dbReference>
<accession>A0A8H6L4N9</accession>
<organism evidence="3 4">
    <name type="scientific">Letharia columbiana</name>
    <dbReference type="NCBI Taxonomy" id="112416"/>
    <lineage>
        <taxon>Eukaryota</taxon>
        <taxon>Fungi</taxon>
        <taxon>Dikarya</taxon>
        <taxon>Ascomycota</taxon>
        <taxon>Pezizomycotina</taxon>
        <taxon>Lecanoromycetes</taxon>
        <taxon>OSLEUM clade</taxon>
        <taxon>Lecanoromycetidae</taxon>
        <taxon>Lecanorales</taxon>
        <taxon>Lecanorineae</taxon>
        <taxon>Parmeliaceae</taxon>
        <taxon>Letharia</taxon>
    </lineage>
</organism>